<name>A0AAD9YQI1_COLKA</name>
<feature type="region of interest" description="Disordered" evidence="17">
    <location>
        <begin position="205"/>
        <end position="235"/>
    </location>
</feature>
<keyword evidence="3" id="KW-0540">Nuclease</keyword>
<dbReference type="Pfam" id="PF25597">
    <property type="entry name" value="SH3_retrovirus"/>
    <property type="match status" value="1"/>
</dbReference>
<feature type="compositionally biased region" description="Polar residues" evidence="17">
    <location>
        <begin position="810"/>
        <end position="819"/>
    </location>
</feature>
<evidence type="ECO:0000313" key="20">
    <source>
        <dbReference type="Proteomes" id="UP001281614"/>
    </source>
</evidence>
<dbReference type="GO" id="GO:0004519">
    <property type="term" value="F:endonuclease activity"/>
    <property type="evidence" value="ECO:0007669"/>
    <property type="project" value="UniProtKB-KW"/>
</dbReference>
<dbReference type="GO" id="GO:0006310">
    <property type="term" value="P:DNA recombination"/>
    <property type="evidence" value="ECO:0007669"/>
    <property type="project" value="UniProtKB-KW"/>
</dbReference>
<protein>
    <submittedName>
        <fullName evidence="19">KilA-N domain-containing protein</fullName>
    </submittedName>
</protein>
<evidence type="ECO:0000256" key="7">
    <source>
        <dbReference type="ARBA" id="ARBA00022842"/>
    </source>
</evidence>
<dbReference type="GO" id="GO:0003723">
    <property type="term" value="F:RNA binding"/>
    <property type="evidence" value="ECO:0007669"/>
    <property type="project" value="UniProtKB-KW"/>
</dbReference>
<evidence type="ECO:0000256" key="1">
    <source>
        <dbReference type="ARBA" id="ARBA00022578"/>
    </source>
</evidence>
<dbReference type="SUPFAM" id="SSF53098">
    <property type="entry name" value="Ribonuclease H-like"/>
    <property type="match status" value="1"/>
</dbReference>
<evidence type="ECO:0000256" key="15">
    <source>
        <dbReference type="ARBA" id="ARBA00048173"/>
    </source>
</evidence>
<keyword evidence="5" id="KW-0255">Endonuclease</keyword>
<dbReference type="GO" id="GO:0005634">
    <property type="term" value="C:nucleus"/>
    <property type="evidence" value="ECO:0007669"/>
    <property type="project" value="UniProtKB-ARBA"/>
</dbReference>
<keyword evidence="6" id="KW-0378">Hydrolase</keyword>
<evidence type="ECO:0000256" key="16">
    <source>
        <dbReference type="ARBA" id="ARBA00049244"/>
    </source>
</evidence>
<feature type="region of interest" description="Disordered" evidence="17">
    <location>
        <begin position="803"/>
        <end position="931"/>
    </location>
</feature>
<evidence type="ECO:0000256" key="14">
    <source>
        <dbReference type="ARBA" id="ARBA00023268"/>
    </source>
</evidence>
<sequence>MGEGIKTFSSSIPRLKGESNWQSWLVLINATLRSNRVKKYVDNDVPEPDGDDAVKETWAEERDTAFALLISSCDTLVDKLLNAGWKDDGNPFTLMRALEKYIPKVSEDAVGALVDEFAKGSAQDHKTLHDALKRVQYLRTRITNLTGDSSDHLWAILLLNYFKTRLPDTYKHYTNNNKKPVWTDVIETIYTLAQDEEQKMGLSLYKDRSQPQSSNSRAPRTNNNSNNPSNDKHKASCVHCNMNHLSGKYWTAYPELIPLTHKNRTSLLERANKHKCNKDCQGDGVGTAPNTSVFVKGSSGILGGSALVSIAMRDRHVASPPIYAAVDSRVIHRNDIIVDSGCSGYLFRDMEHFIKYTPRDDLLPFTAANGDDVRPLSVGTVFFQTRDPLDLSKTIDWTIDDVEYSLLSPANLLSPGKLRKAGIDYDYKSGSLVHTNNARPIGKVEWIMDVMVLQTCITSDVPVDTAIALAGVRRNLKPTLEMIHRRLIHAHPSRVIEACRRVGIVFSKEEMENFHCEACHLAKSTEIVSRNSPLPLTQIGEEIHLDLIEVKPLSMTSKRYALHFLDKYSGYHWLVLLLNHHYEVVRDAIKNFHDVFNNMTGLNVKTWVCDNAPEFKKVLSDPCFANTRVNYTIANTPSMNGSIERAGRTIIEAARTQLVDANLPEELWDYSLDSTIQVLNLLPQDTKGKISPHEIMARELNLAADREPPHIEHLRTFGCIAYVHKKGVNRPPRSGKMEARAMKGYLVSYASLRGHIYHVYIPEKKKVIRCRDVRFYEGLARTVLRPTNDTQIADDTEHDVLFNEPDLWIQRSTTTGTSDSPEKSPEISAMTPASSNAGDNALDAAIEGLDLMTPPPDEIMLRSTSQSPPEDDTVATNHDENANEHHDSDGDSNESFRSIINQELDDDETTSSRPRRGDPKPPGHYKQLSGVRSYDKKACVTADIQAHDDAPEYSLDNLIAAAISRVLPQGYSIPKTFKQAKDNPHWPEWKKACEREIQQFVTKEVYELVYPPHDAKVLPGQWVFDIKTTVDDIVARFKARWVVCGNFERGDWSSQEVYAAVATATALRLFLAVAALQGLEYQMHDFDSAFLAAPIPNDIKIYVRQPTGFSTDDGKVWLLKKALYGLRKAPL</sequence>
<dbReference type="PANTHER" id="PTHR42648:SF11">
    <property type="entry name" value="TRANSPOSON TY4-P GAG-POL POLYPROTEIN"/>
    <property type="match status" value="1"/>
</dbReference>
<keyword evidence="11" id="KW-0239">DNA-directed DNA polymerase</keyword>
<dbReference type="EMBL" id="VYYT01000064">
    <property type="protein sequence ID" value="KAK2772726.1"/>
    <property type="molecule type" value="Genomic_DNA"/>
</dbReference>
<keyword evidence="20" id="KW-1185">Reference proteome</keyword>
<keyword evidence="10" id="KW-0695">RNA-directed DNA polymerase</keyword>
<dbReference type="Proteomes" id="UP001281614">
    <property type="component" value="Unassembled WGS sequence"/>
</dbReference>
<keyword evidence="7" id="KW-0460">Magnesium</keyword>
<feature type="compositionally biased region" description="Low complexity" evidence="17">
    <location>
        <begin position="213"/>
        <end position="229"/>
    </location>
</feature>
<evidence type="ECO:0000256" key="4">
    <source>
        <dbReference type="ARBA" id="ARBA00022723"/>
    </source>
</evidence>
<dbReference type="GO" id="GO:0032196">
    <property type="term" value="P:transposition"/>
    <property type="evidence" value="ECO:0007669"/>
    <property type="project" value="UniProtKB-KW"/>
</dbReference>
<keyword evidence="13" id="KW-0233">DNA recombination</keyword>
<keyword evidence="2" id="KW-0548">Nucleotidyltransferase</keyword>
<gene>
    <name evidence="19" type="ORF">CKAH01_13810</name>
</gene>
<dbReference type="Pfam" id="PF07727">
    <property type="entry name" value="RVT_2"/>
    <property type="match status" value="1"/>
</dbReference>
<evidence type="ECO:0000256" key="12">
    <source>
        <dbReference type="ARBA" id="ARBA00023125"/>
    </source>
</evidence>
<comment type="catalytic activity">
    <reaction evidence="15">
        <text>DNA(n) + a 2'-deoxyribonucleoside 5'-triphosphate = DNA(n+1) + diphosphate</text>
        <dbReference type="Rhea" id="RHEA:22508"/>
        <dbReference type="Rhea" id="RHEA-COMP:17339"/>
        <dbReference type="Rhea" id="RHEA-COMP:17340"/>
        <dbReference type="ChEBI" id="CHEBI:33019"/>
        <dbReference type="ChEBI" id="CHEBI:61560"/>
        <dbReference type="ChEBI" id="CHEBI:173112"/>
        <dbReference type="EC" id="2.7.7.49"/>
    </reaction>
</comment>
<reference evidence="19" key="1">
    <citation type="submission" date="2023-02" db="EMBL/GenBank/DDBJ databases">
        <title>Colletotrichum kahawae CIFC_Que2 genome sequencing and assembly.</title>
        <authorList>
            <person name="Baroncelli R."/>
        </authorList>
    </citation>
    <scope>NUCLEOTIDE SEQUENCE</scope>
    <source>
        <strain evidence="19">CIFC_Que2</strain>
    </source>
</reference>
<comment type="catalytic activity">
    <reaction evidence="16">
        <text>DNA(n) + a 2'-deoxyribonucleoside 5'-triphosphate = DNA(n+1) + diphosphate</text>
        <dbReference type="Rhea" id="RHEA:22508"/>
        <dbReference type="Rhea" id="RHEA-COMP:17339"/>
        <dbReference type="Rhea" id="RHEA-COMP:17340"/>
        <dbReference type="ChEBI" id="CHEBI:33019"/>
        <dbReference type="ChEBI" id="CHEBI:61560"/>
        <dbReference type="ChEBI" id="CHEBI:173112"/>
        <dbReference type="EC" id="2.7.7.7"/>
    </reaction>
</comment>
<organism evidence="19 20">
    <name type="scientific">Colletotrichum kahawae</name>
    <name type="common">Coffee berry disease fungus</name>
    <dbReference type="NCBI Taxonomy" id="34407"/>
    <lineage>
        <taxon>Eukaryota</taxon>
        <taxon>Fungi</taxon>
        <taxon>Dikarya</taxon>
        <taxon>Ascomycota</taxon>
        <taxon>Pezizomycotina</taxon>
        <taxon>Sordariomycetes</taxon>
        <taxon>Hypocreomycetidae</taxon>
        <taxon>Glomerellales</taxon>
        <taxon>Glomerellaceae</taxon>
        <taxon>Colletotrichum</taxon>
        <taxon>Colletotrichum gloeosporioides species complex</taxon>
    </lineage>
</organism>
<dbReference type="AlphaFoldDB" id="A0AAD9YQI1"/>
<dbReference type="PROSITE" id="PS50994">
    <property type="entry name" value="INTEGRASE"/>
    <property type="match status" value="1"/>
</dbReference>
<dbReference type="InterPro" id="IPR036397">
    <property type="entry name" value="RNaseH_sf"/>
</dbReference>
<keyword evidence="12" id="KW-0238">DNA-binding</keyword>
<evidence type="ECO:0000256" key="11">
    <source>
        <dbReference type="ARBA" id="ARBA00022932"/>
    </source>
</evidence>
<dbReference type="InterPro" id="IPR012337">
    <property type="entry name" value="RNaseH-like_sf"/>
</dbReference>
<evidence type="ECO:0000313" key="19">
    <source>
        <dbReference type="EMBL" id="KAK2772726.1"/>
    </source>
</evidence>
<dbReference type="InterPro" id="IPR039537">
    <property type="entry name" value="Retrotran_Ty1/copia-like"/>
</dbReference>
<evidence type="ECO:0000256" key="10">
    <source>
        <dbReference type="ARBA" id="ARBA00022918"/>
    </source>
</evidence>
<evidence type="ECO:0000259" key="18">
    <source>
        <dbReference type="PROSITE" id="PS50994"/>
    </source>
</evidence>
<comment type="caution">
    <text evidence="19">The sequence shown here is derived from an EMBL/GenBank/DDBJ whole genome shotgun (WGS) entry which is preliminary data.</text>
</comment>
<dbReference type="GO" id="GO:0016787">
    <property type="term" value="F:hydrolase activity"/>
    <property type="evidence" value="ECO:0007669"/>
    <property type="project" value="UniProtKB-KW"/>
</dbReference>
<dbReference type="GO" id="GO:0003964">
    <property type="term" value="F:RNA-directed DNA polymerase activity"/>
    <property type="evidence" value="ECO:0007669"/>
    <property type="project" value="UniProtKB-KW"/>
</dbReference>
<keyword evidence="14" id="KW-0511">Multifunctional enzyme</keyword>
<dbReference type="InterPro" id="IPR001584">
    <property type="entry name" value="Integrase_cat-core"/>
</dbReference>
<evidence type="ECO:0000256" key="8">
    <source>
        <dbReference type="ARBA" id="ARBA00022884"/>
    </source>
</evidence>
<dbReference type="InterPro" id="IPR013103">
    <property type="entry name" value="RVT_2"/>
</dbReference>
<feature type="domain" description="Integrase catalytic" evidence="18">
    <location>
        <begin position="531"/>
        <end position="700"/>
    </location>
</feature>
<keyword evidence="8" id="KW-0694">RNA-binding</keyword>
<evidence type="ECO:0000256" key="5">
    <source>
        <dbReference type="ARBA" id="ARBA00022759"/>
    </source>
</evidence>
<evidence type="ECO:0000256" key="13">
    <source>
        <dbReference type="ARBA" id="ARBA00023172"/>
    </source>
</evidence>
<dbReference type="GO" id="GO:0015074">
    <property type="term" value="P:DNA integration"/>
    <property type="evidence" value="ECO:0007669"/>
    <property type="project" value="UniProtKB-KW"/>
</dbReference>
<dbReference type="GO" id="GO:0003887">
    <property type="term" value="F:DNA-directed DNA polymerase activity"/>
    <property type="evidence" value="ECO:0007669"/>
    <property type="project" value="UniProtKB-KW"/>
</dbReference>
<dbReference type="PANTHER" id="PTHR42648">
    <property type="entry name" value="TRANSPOSASE, PUTATIVE-RELATED"/>
    <property type="match status" value="1"/>
</dbReference>
<evidence type="ECO:0000256" key="6">
    <source>
        <dbReference type="ARBA" id="ARBA00022801"/>
    </source>
</evidence>
<accession>A0AAD9YQI1</accession>
<evidence type="ECO:0000256" key="2">
    <source>
        <dbReference type="ARBA" id="ARBA00022695"/>
    </source>
</evidence>
<dbReference type="GO" id="GO:0046872">
    <property type="term" value="F:metal ion binding"/>
    <property type="evidence" value="ECO:0007669"/>
    <property type="project" value="UniProtKB-KW"/>
</dbReference>
<dbReference type="Gene3D" id="3.30.420.10">
    <property type="entry name" value="Ribonuclease H-like superfamily/Ribonuclease H"/>
    <property type="match status" value="1"/>
</dbReference>
<feature type="compositionally biased region" description="Basic and acidic residues" evidence="17">
    <location>
        <begin position="877"/>
        <end position="889"/>
    </location>
</feature>
<keyword evidence="9" id="KW-0229">DNA integration</keyword>
<keyword evidence="1" id="KW-0815">Transposition</keyword>
<evidence type="ECO:0000256" key="9">
    <source>
        <dbReference type="ARBA" id="ARBA00022908"/>
    </source>
</evidence>
<proteinExistence type="predicted"/>
<keyword evidence="4" id="KW-0479">Metal-binding</keyword>
<evidence type="ECO:0000256" key="3">
    <source>
        <dbReference type="ARBA" id="ARBA00022722"/>
    </source>
</evidence>
<dbReference type="InterPro" id="IPR057670">
    <property type="entry name" value="SH3_retrovirus"/>
</dbReference>
<dbReference type="GO" id="GO:0003677">
    <property type="term" value="F:DNA binding"/>
    <property type="evidence" value="ECO:0007669"/>
    <property type="project" value="UniProtKB-KW"/>
</dbReference>
<evidence type="ECO:0000256" key="17">
    <source>
        <dbReference type="SAM" id="MobiDB-lite"/>
    </source>
</evidence>
<keyword evidence="11" id="KW-0808">Transferase</keyword>